<dbReference type="PANTHER" id="PTHR13633:SF3">
    <property type="entry name" value="MITOCHONDRIAL TRANSCRIPTION RESCUE FACTOR 1"/>
    <property type="match status" value="1"/>
</dbReference>
<feature type="domain" description="RNA-binding S4" evidence="2">
    <location>
        <begin position="183"/>
        <end position="245"/>
    </location>
</feature>
<reference evidence="3 4" key="1">
    <citation type="submission" date="2016-06" db="EMBL/GenBank/DDBJ databases">
        <title>Domibacillus iocasae genome sequencing.</title>
        <authorList>
            <person name="Verma A."/>
            <person name="Pal Y."/>
            <person name="Ojha A.K."/>
            <person name="Krishnamurthi S."/>
        </authorList>
    </citation>
    <scope>NUCLEOTIDE SEQUENCE [LARGE SCALE GENOMIC DNA]</scope>
    <source>
        <strain evidence="3 4">DSM 29979</strain>
    </source>
</reference>
<organism evidence="3 4">
    <name type="scientific">Domibacillus iocasae</name>
    <dbReference type="NCBI Taxonomy" id="1714016"/>
    <lineage>
        <taxon>Bacteria</taxon>
        <taxon>Bacillati</taxon>
        <taxon>Bacillota</taxon>
        <taxon>Bacilli</taxon>
        <taxon>Bacillales</taxon>
        <taxon>Bacillaceae</taxon>
        <taxon>Domibacillus</taxon>
    </lineage>
</organism>
<comment type="caution">
    <text evidence="3">The sequence shown here is derived from an EMBL/GenBank/DDBJ whole genome shotgun (WGS) entry which is preliminary data.</text>
</comment>
<dbReference type="PANTHER" id="PTHR13633">
    <property type="entry name" value="MITOCHONDRIAL TRANSCRIPTION RESCUE FACTOR 1"/>
    <property type="match status" value="1"/>
</dbReference>
<dbReference type="OrthoDB" id="9812787at2"/>
<dbReference type="EMBL" id="MAMP01000024">
    <property type="protein sequence ID" value="OES43681.1"/>
    <property type="molecule type" value="Genomic_DNA"/>
</dbReference>
<evidence type="ECO:0000259" key="2">
    <source>
        <dbReference type="SMART" id="SM00363"/>
    </source>
</evidence>
<evidence type="ECO:0000313" key="4">
    <source>
        <dbReference type="Proteomes" id="UP000095658"/>
    </source>
</evidence>
<dbReference type="PROSITE" id="PS50889">
    <property type="entry name" value="S4"/>
    <property type="match status" value="1"/>
</dbReference>
<protein>
    <submittedName>
        <fullName evidence="3">RNA-binding protein</fullName>
    </submittedName>
</protein>
<dbReference type="Gene3D" id="3.30.70.330">
    <property type="match status" value="1"/>
</dbReference>
<dbReference type="Pfam" id="PF01479">
    <property type="entry name" value="S4"/>
    <property type="match status" value="1"/>
</dbReference>
<dbReference type="SUPFAM" id="SSF55174">
    <property type="entry name" value="Alpha-L RNA-binding motif"/>
    <property type="match status" value="1"/>
</dbReference>
<dbReference type="Proteomes" id="UP000095658">
    <property type="component" value="Unassembled WGS sequence"/>
</dbReference>
<dbReference type="STRING" id="1714016.BA724_11300"/>
<evidence type="ECO:0000313" key="3">
    <source>
        <dbReference type="EMBL" id="OES43681.1"/>
    </source>
</evidence>
<dbReference type="Pfam" id="PF17774">
    <property type="entry name" value="YlmH_RBD"/>
    <property type="match status" value="1"/>
</dbReference>
<dbReference type="Pfam" id="PF21278">
    <property type="entry name" value="YlmH_1st"/>
    <property type="match status" value="1"/>
</dbReference>
<keyword evidence="4" id="KW-1185">Reference proteome</keyword>
<dbReference type="InterPro" id="IPR040591">
    <property type="entry name" value="RqcP2_RBD"/>
</dbReference>
<dbReference type="Gene3D" id="3.10.290.10">
    <property type="entry name" value="RNA-binding S4 domain"/>
    <property type="match status" value="1"/>
</dbReference>
<dbReference type="CDD" id="cd00165">
    <property type="entry name" value="S4"/>
    <property type="match status" value="1"/>
</dbReference>
<dbReference type="InterPro" id="IPR012677">
    <property type="entry name" value="Nucleotide-bd_a/b_plait_sf"/>
</dbReference>
<dbReference type="RefSeq" id="WP_069939462.1">
    <property type="nucleotide sequence ID" value="NZ_MAMP01000024.1"/>
</dbReference>
<dbReference type="InterPro" id="IPR048443">
    <property type="entry name" value="RqcP2_N"/>
</dbReference>
<name>A0A1E7DKS9_9BACI</name>
<accession>A0A1E7DKS9</accession>
<dbReference type="Gene3D" id="3.30.1370.160">
    <property type="match status" value="1"/>
</dbReference>
<dbReference type="InterPro" id="IPR036986">
    <property type="entry name" value="S4_RNA-bd_sf"/>
</dbReference>
<evidence type="ECO:0000256" key="1">
    <source>
        <dbReference type="PROSITE-ProRule" id="PRU00182"/>
    </source>
</evidence>
<dbReference type="SMART" id="SM00363">
    <property type="entry name" value="S4"/>
    <property type="match status" value="1"/>
</dbReference>
<keyword evidence="1" id="KW-0694">RNA-binding</keyword>
<dbReference type="GO" id="GO:0003723">
    <property type="term" value="F:RNA binding"/>
    <property type="evidence" value="ECO:0007669"/>
    <property type="project" value="UniProtKB-KW"/>
</dbReference>
<dbReference type="AlphaFoldDB" id="A0A1E7DKS9"/>
<dbReference type="InterPro" id="IPR002942">
    <property type="entry name" value="S4_RNA-bd"/>
</dbReference>
<gene>
    <name evidence="3" type="ORF">BA724_11300</name>
</gene>
<sequence length="259" mass="29606">MNDIYQHFRPEEKEFIDKALKWKQQVTDMYAPKLTGFLNPRERQIIRSVVGSAAEDVRVSFYGGHPSAERKRALFHPSYFEPAQTDFDVELLEIDYPQKFASISHPHILGSLMGLGLAREKFGDILSEQERFQVIVAKELTGYLHAHFDHVGKVPVKLIEKMLSEAVYSVEEWREQAVTVSSMRLDVVIGSLPSMSRQKAQQLIKSGAVKVNWKAVDQTSFECEQGDMLSVRGIGRMKILSIDGQTKKEKWRIRLGILK</sequence>
<proteinExistence type="predicted"/>